<dbReference type="Proteomes" id="UP000789920">
    <property type="component" value="Unassembled WGS sequence"/>
</dbReference>
<proteinExistence type="predicted"/>
<gene>
    <name evidence="1" type="ORF">RPERSI_LOCUS5418</name>
</gene>
<keyword evidence="2" id="KW-1185">Reference proteome</keyword>
<dbReference type="EMBL" id="CAJVQC010008092">
    <property type="protein sequence ID" value="CAG8587967.1"/>
    <property type="molecule type" value="Genomic_DNA"/>
</dbReference>
<evidence type="ECO:0000313" key="1">
    <source>
        <dbReference type="EMBL" id="CAG8587967.1"/>
    </source>
</evidence>
<sequence>SEMEFEPESELYEVYTTLKKPLITEVAACNKVLNARTQQKTWDKSKIEKLAFWLQ</sequence>
<name>A0ACA9MHX8_9GLOM</name>
<feature type="non-terminal residue" evidence="1">
    <location>
        <position position="1"/>
    </location>
</feature>
<reference evidence="1" key="1">
    <citation type="submission" date="2021-06" db="EMBL/GenBank/DDBJ databases">
        <authorList>
            <person name="Kallberg Y."/>
            <person name="Tangrot J."/>
            <person name="Rosling A."/>
        </authorList>
    </citation>
    <scope>NUCLEOTIDE SEQUENCE</scope>
    <source>
        <strain evidence="1">MA461A</strain>
    </source>
</reference>
<accession>A0ACA9MHX8</accession>
<organism evidence="1 2">
    <name type="scientific">Racocetra persica</name>
    <dbReference type="NCBI Taxonomy" id="160502"/>
    <lineage>
        <taxon>Eukaryota</taxon>
        <taxon>Fungi</taxon>
        <taxon>Fungi incertae sedis</taxon>
        <taxon>Mucoromycota</taxon>
        <taxon>Glomeromycotina</taxon>
        <taxon>Glomeromycetes</taxon>
        <taxon>Diversisporales</taxon>
        <taxon>Gigasporaceae</taxon>
        <taxon>Racocetra</taxon>
    </lineage>
</organism>
<protein>
    <submittedName>
        <fullName evidence="1">32295_t:CDS:1</fullName>
    </submittedName>
</protein>
<evidence type="ECO:0000313" key="2">
    <source>
        <dbReference type="Proteomes" id="UP000789920"/>
    </source>
</evidence>
<comment type="caution">
    <text evidence="1">The sequence shown here is derived from an EMBL/GenBank/DDBJ whole genome shotgun (WGS) entry which is preliminary data.</text>
</comment>